<keyword evidence="4" id="KW-1003">Cell membrane</keyword>
<evidence type="ECO:0000313" key="11">
    <source>
        <dbReference type="Proteomes" id="UP000315364"/>
    </source>
</evidence>
<feature type="transmembrane region" description="Helical" evidence="8">
    <location>
        <begin position="249"/>
        <end position="273"/>
    </location>
</feature>
<dbReference type="EMBL" id="CP042304">
    <property type="protein sequence ID" value="QDZ12443.1"/>
    <property type="molecule type" value="Genomic_DNA"/>
</dbReference>
<dbReference type="InterPro" id="IPR035906">
    <property type="entry name" value="MetI-like_sf"/>
</dbReference>
<keyword evidence="11" id="KW-1185">Reference proteome</keyword>
<dbReference type="PROSITE" id="PS50928">
    <property type="entry name" value="ABC_TM1"/>
    <property type="match status" value="1"/>
</dbReference>
<dbReference type="PANTHER" id="PTHR43227">
    <property type="entry name" value="BLL4140 PROTEIN"/>
    <property type="match status" value="1"/>
</dbReference>
<feature type="transmembrane region" description="Helical" evidence="8">
    <location>
        <begin position="56"/>
        <end position="76"/>
    </location>
</feature>
<dbReference type="Proteomes" id="UP000315364">
    <property type="component" value="Chromosome"/>
</dbReference>
<gene>
    <name evidence="10" type="ORF">FPZ08_17805</name>
</gene>
<evidence type="ECO:0000256" key="1">
    <source>
        <dbReference type="ARBA" id="ARBA00004651"/>
    </source>
</evidence>
<sequence>MVAKDKQRIATAFANGNVPARGSESVAGAETISTEGELANTLLASRTGMREKVRQWWPYYAMMAPGLLFFFIWHYVPIWEAKMAFENVRIIPPNIWVGWKNFEVLFASPIFYQVLANTLIISGMKILFVFPVPIMVALLLNEVRSGKLRGAVQSAIYLPHFLSWVVIAGVFIALLSPTDGAVNQIQTAMGFEPVNYMTNTGTIRWVLVVSEIWRSAGWDSLLYLAAIFAIDPQLYEAAEMDGANRWQKIWHVTIPGIVPTIATLFILNMGMFLSADLNQVINMQNAVNASTIDIIDTYVYRMGLSTGEYALATAAGLFKAVIGMTLVLVSHFVSKRLTGKGVW</sequence>
<comment type="similarity">
    <text evidence="2 8">Belongs to the binding-protein-dependent transport system permease family.</text>
</comment>
<evidence type="ECO:0000313" key="10">
    <source>
        <dbReference type="EMBL" id="QDZ12443.1"/>
    </source>
</evidence>
<dbReference type="CDD" id="cd06261">
    <property type="entry name" value="TM_PBP2"/>
    <property type="match status" value="1"/>
</dbReference>
<dbReference type="SUPFAM" id="SSF161098">
    <property type="entry name" value="MetI-like"/>
    <property type="match status" value="1"/>
</dbReference>
<accession>A0A5B8LWE9</accession>
<feature type="transmembrane region" description="Helical" evidence="8">
    <location>
        <begin position="155"/>
        <end position="175"/>
    </location>
</feature>
<feature type="transmembrane region" description="Helical" evidence="8">
    <location>
        <begin position="110"/>
        <end position="143"/>
    </location>
</feature>
<evidence type="ECO:0000256" key="5">
    <source>
        <dbReference type="ARBA" id="ARBA00022692"/>
    </source>
</evidence>
<comment type="subcellular location">
    <subcellularLocation>
        <location evidence="1 8">Cell membrane</location>
        <topology evidence="1 8">Multi-pass membrane protein</topology>
    </subcellularLocation>
</comment>
<dbReference type="AlphaFoldDB" id="A0A5B8LWE9"/>
<evidence type="ECO:0000256" key="8">
    <source>
        <dbReference type="RuleBase" id="RU363032"/>
    </source>
</evidence>
<keyword evidence="3 8" id="KW-0813">Transport</keyword>
<keyword evidence="5 8" id="KW-0812">Transmembrane</keyword>
<dbReference type="InterPro" id="IPR000515">
    <property type="entry name" value="MetI-like"/>
</dbReference>
<evidence type="ECO:0000256" key="3">
    <source>
        <dbReference type="ARBA" id="ARBA00022448"/>
    </source>
</evidence>
<evidence type="ECO:0000256" key="6">
    <source>
        <dbReference type="ARBA" id="ARBA00022989"/>
    </source>
</evidence>
<evidence type="ECO:0000256" key="7">
    <source>
        <dbReference type="ARBA" id="ARBA00023136"/>
    </source>
</evidence>
<feature type="domain" description="ABC transmembrane type-1" evidence="9">
    <location>
        <begin position="115"/>
        <end position="330"/>
    </location>
</feature>
<evidence type="ECO:0000259" key="9">
    <source>
        <dbReference type="PROSITE" id="PS50928"/>
    </source>
</evidence>
<dbReference type="GO" id="GO:0005886">
    <property type="term" value="C:plasma membrane"/>
    <property type="evidence" value="ECO:0007669"/>
    <property type="project" value="UniProtKB-SubCell"/>
</dbReference>
<keyword evidence="6 8" id="KW-1133">Transmembrane helix</keyword>
<reference evidence="10 11" key="1">
    <citation type="submission" date="2019-07" db="EMBL/GenBank/DDBJ databases">
        <title>Full genome sequence of Devosia sp. Gsoil 520.</title>
        <authorList>
            <person name="Im W.-T."/>
        </authorList>
    </citation>
    <scope>NUCLEOTIDE SEQUENCE [LARGE SCALE GENOMIC DNA]</scope>
    <source>
        <strain evidence="10 11">Gsoil 520</strain>
    </source>
</reference>
<proteinExistence type="inferred from homology"/>
<organism evidence="10 11">
    <name type="scientific">Devosia ginsengisoli</name>
    <dbReference type="NCBI Taxonomy" id="400770"/>
    <lineage>
        <taxon>Bacteria</taxon>
        <taxon>Pseudomonadati</taxon>
        <taxon>Pseudomonadota</taxon>
        <taxon>Alphaproteobacteria</taxon>
        <taxon>Hyphomicrobiales</taxon>
        <taxon>Devosiaceae</taxon>
        <taxon>Devosia</taxon>
    </lineage>
</organism>
<dbReference type="OrthoDB" id="8417460at2"/>
<dbReference type="GO" id="GO:0055085">
    <property type="term" value="P:transmembrane transport"/>
    <property type="evidence" value="ECO:0007669"/>
    <property type="project" value="InterPro"/>
</dbReference>
<dbReference type="PANTHER" id="PTHR43227:SF11">
    <property type="entry name" value="BLL4140 PROTEIN"/>
    <property type="match status" value="1"/>
</dbReference>
<evidence type="ECO:0000256" key="2">
    <source>
        <dbReference type="ARBA" id="ARBA00009306"/>
    </source>
</evidence>
<keyword evidence="7 8" id="KW-0472">Membrane</keyword>
<dbReference type="Pfam" id="PF00528">
    <property type="entry name" value="BPD_transp_1"/>
    <property type="match status" value="1"/>
</dbReference>
<feature type="transmembrane region" description="Helical" evidence="8">
    <location>
        <begin position="309"/>
        <end position="333"/>
    </location>
</feature>
<dbReference type="Gene3D" id="1.10.3720.10">
    <property type="entry name" value="MetI-like"/>
    <property type="match status" value="1"/>
</dbReference>
<dbReference type="KEGG" id="dea:FPZ08_17805"/>
<name>A0A5B8LWE9_9HYPH</name>
<evidence type="ECO:0000256" key="4">
    <source>
        <dbReference type="ARBA" id="ARBA00022475"/>
    </source>
</evidence>
<protein>
    <submittedName>
        <fullName evidence="10">Sugar ABC transporter permease</fullName>
    </submittedName>
</protein>
<dbReference type="InterPro" id="IPR050809">
    <property type="entry name" value="UgpAE/MalFG_permease"/>
</dbReference>